<keyword evidence="5" id="KW-0812">Transmembrane</keyword>
<dbReference type="CDD" id="cd00041">
    <property type="entry name" value="CUB"/>
    <property type="match status" value="2"/>
</dbReference>
<dbReference type="InterPro" id="IPR055356">
    <property type="entry name" value="ZP-N"/>
</dbReference>
<evidence type="ECO:0000256" key="1">
    <source>
        <dbReference type="ARBA" id="ARBA00022729"/>
    </source>
</evidence>
<evidence type="ECO:0000313" key="9">
    <source>
        <dbReference type="Proteomes" id="UP000694400"/>
    </source>
</evidence>
<reference evidence="8" key="1">
    <citation type="submission" date="2019-08" db="EMBL/GenBank/DDBJ databases">
        <title>Three high-quality genomes provides insights into domestication of ducks.</title>
        <authorList>
            <person name="Hou Z.C."/>
            <person name="Zhu F."/>
            <person name="Yin Z.T."/>
            <person name="Zhang F."/>
        </authorList>
    </citation>
    <scope>NUCLEOTIDE SEQUENCE [LARGE SCALE GENOMIC DNA]</scope>
</reference>
<evidence type="ECO:0000256" key="3">
    <source>
        <dbReference type="ARBA" id="ARBA00023180"/>
    </source>
</evidence>
<dbReference type="FunFam" id="2.60.40.4100:FF:000005">
    <property type="entry name" value="Deleted in malignant brain tumors 1"/>
    <property type="match status" value="1"/>
</dbReference>
<dbReference type="InterPro" id="IPR042235">
    <property type="entry name" value="ZP-C_dom"/>
</dbReference>
<dbReference type="PROSITE" id="PS51034">
    <property type="entry name" value="ZP_2"/>
    <property type="match status" value="1"/>
</dbReference>
<dbReference type="Gene3D" id="2.60.40.3210">
    <property type="entry name" value="Zona pellucida, ZP-N domain"/>
    <property type="match status" value="1"/>
</dbReference>
<dbReference type="Gene3D" id="2.60.120.290">
    <property type="entry name" value="Spermadhesin, CUB domain"/>
    <property type="match status" value="2"/>
</dbReference>
<feature type="transmembrane region" description="Helical" evidence="5">
    <location>
        <begin position="527"/>
        <end position="550"/>
    </location>
</feature>
<dbReference type="PANTHER" id="PTHR14002">
    <property type="entry name" value="ENDOGLIN/TGF-BETA RECEPTOR TYPE III"/>
    <property type="match status" value="1"/>
</dbReference>
<dbReference type="SMART" id="SM00241">
    <property type="entry name" value="ZP"/>
    <property type="match status" value="1"/>
</dbReference>
<dbReference type="SUPFAM" id="SSF49854">
    <property type="entry name" value="Spermadhesin, CUB domain"/>
    <property type="match status" value="2"/>
</dbReference>
<protein>
    <recommendedName>
        <fullName evidence="10">CUB and zona pellucida-like domain-containing protein 1</fullName>
    </recommendedName>
</protein>
<evidence type="ECO:0000259" key="6">
    <source>
        <dbReference type="PROSITE" id="PS01180"/>
    </source>
</evidence>
<accession>A0A8B9TW15</accession>
<dbReference type="InterPro" id="IPR055355">
    <property type="entry name" value="ZP-C"/>
</dbReference>
<dbReference type="Pfam" id="PF00431">
    <property type="entry name" value="CUB"/>
    <property type="match status" value="2"/>
</dbReference>
<comment type="caution">
    <text evidence="4">Lacks conserved residue(s) required for the propagation of feature annotation.</text>
</comment>
<evidence type="ECO:0000256" key="5">
    <source>
        <dbReference type="SAM" id="Phobius"/>
    </source>
</evidence>
<reference evidence="8" key="3">
    <citation type="submission" date="2025-09" db="UniProtKB">
        <authorList>
            <consortium name="Ensembl"/>
        </authorList>
    </citation>
    <scope>IDENTIFICATION</scope>
</reference>
<proteinExistence type="predicted"/>
<evidence type="ECO:0000256" key="4">
    <source>
        <dbReference type="PROSITE-ProRule" id="PRU00059"/>
    </source>
</evidence>
<sequence>MVLSYLTAGGPALQALCWCSSSTGAPRCGASLTDLNKPLKIDLNSNANCVWQIQRNENQTIRLIFSYFKFSPSSSCETESINVYDGPSSNSPLLGQVCNNTDAVPVFESSSNSLTFLIKTNSVAFARNFFVFYYFFSPETSKSELNHIVGEINLEFKDLFLELDQNCQFDFLAVYDGLTTNTGLIGKVCGVSRPTFQSSSNGMTVVLSTDYANSYRGFSARYTSILPDPPEPDTSLTCSSDRLEIVLSKDYLDSLGYNETHLYLNDPTCRPVSTDPVIFSFPLSSCGTIKKDEGHRITYTNIVTLSETDTIITRKKMVQIVAKCIMENNSTVEVIYVTENNLIKNTTSVGKYNVSMSFYDSDSFSNPVLQSPYYVELNQTLFAQVSLHSTDPDLLVFVDTCVASPQPDFGSVTYDLIRSGCNKDDTVVTYPPIEHYGRFKFNAFRFLRSFSSVYLQCDILICDSTINSRCTEGCISRQKRDASSYTWKAKTVVGPIRLKRGLRAADHSGTLTKTDAEETSNLQGKSFYILSFVALISNVIIVVATILKYYRRQPAYGYQKIQSSY</sequence>
<keyword evidence="2" id="KW-1015">Disulfide bond</keyword>
<dbReference type="Pfam" id="PF23344">
    <property type="entry name" value="ZP-N"/>
    <property type="match status" value="1"/>
</dbReference>
<reference evidence="8" key="2">
    <citation type="submission" date="2025-08" db="UniProtKB">
        <authorList>
            <consortium name="Ensembl"/>
        </authorList>
    </citation>
    <scope>IDENTIFICATION</scope>
</reference>
<dbReference type="PRINTS" id="PR00023">
    <property type="entry name" value="ZPELLUCIDA"/>
</dbReference>
<evidence type="ECO:0000256" key="2">
    <source>
        <dbReference type="ARBA" id="ARBA00023157"/>
    </source>
</evidence>
<evidence type="ECO:0000259" key="7">
    <source>
        <dbReference type="PROSITE" id="PS51034"/>
    </source>
</evidence>
<dbReference type="InterPro" id="IPR001507">
    <property type="entry name" value="ZP_dom"/>
</dbReference>
<dbReference type="InterPro" id="IPR035914">
    <property type="entry name" value="Sperma_CUB_dom_sf"/>
</dbReference>
<keyword evidence="5" id="KW-0472">Membrane</keyword>
<keyword evidence="5" id="KW-1133">Transmembrane helix</keyword>
<feature type="domain" description="CUB" evidence="6">
    <location>
        <begin position="152"/>
        <end position="225"/>
    </location>
</feature>
<dbReference type="Pfam" id="PF00100">
    <property type="entry name" value="Zona_pellucida"/>
    <property type="match status" value="1"/>
</dbReference>
<dbReference type="InterPro" id="IPR000859">
    <property type="entry name" value="CUB_dom"/>
</dbReference>
<keyword evidence="3" id="KW-0325">Glycoprotein</keyword>
<keyword evidence="1" id="KW-0732">Signal</keyword>
<dbReference type="AlphaFoldDB" id="A0A8B9TW15"/>
<organism evidence="8 9">
    <name type="scientific">Anas platyrhynchos</name>
    <name type="common">Mallard</name>
    <name type="synonym">Anas boschas</name>
    <dbReference type="NCBI Taxonomy" id="8839"/>
    <lineage>
        <taxon>Eukaryota</taxon>
        <taxon>Metazoa</taxon>
        <taxon>Chordata</taxon>
        <taxon>Craniata</taxon>
        <taxon>Vertebrata</taxon>
        <taxon>Euteleostomi</taxon>
        <taxon>Archelosauria</taxon>
        <taxon>Archosauria</taxon>
        <taxon>Dinosauria</taxon>
        <taxon>Saurischia</taxon>
        <taxon>Theropoda</taxon>
        <taxon>Coelurosauria</taxon>
        <taxon>Aves</taxon>
        <taxon>Neognathae</taxon>
        <taxon>Galloanserae</taxon>
        <taxon>Anseriformes</taxon>
        <taxon>Anatidae</taxon>
        <taxon>Anatinae</taxon>
        <taxon>Anas</taxon>
    </lineage>
</organism>
<name>A0A8B9TW15_ANAPL</name>
<dbReference type="Gene3D" id="2.60.40.4100">
    <property type="entry name" value="Zona pellucida, ZP-C domain"/>
    <property type="match status" value="1"/>
</dbReference>
<dbReference type="PANTHER" id="PTHR14002:SF27">
    <property type="entry name" value="CUB AND ZONA PELLUCIDA-LIKE DOMAIN-CONTAINING PROTEIN 1"/>
    <property type="match status" value="1"/>
</dbReference>
<dbReference type="Proteomes" id="UP000694400">
    <property type="component" value="Chromosome 7"/>
</dbReference>
<evidence type="ECO:0000313" key="8">
    <source>
        <dbReference type="Ensembl" id="ENSAPLP00020026231.1"/>
    </source>
</evidence>
<dbReference type="Ensembl" id="ENSAPLT00020028265.1">
    <property type="protein sequence ID" value="ENSAPLP00020026231.1"/>
    <property type="gene ID" value="ENSAPLG00020017932.1"/>
</dbReference>
<dbReference type="PROSITE" id="PS01180">
    <property type="entry name" value="CUB"/>
    <property type="match status" value="2"/>
</dbReference>
<feature type="domain" description="CUB" evidence="6">
    <location>
        <begin position="19"/>
        <end position="136"/>
    </location>
</feature>
<dbReference type="InterPro" id="IPR048290">
    <property type="entry name" value="ZP_chr"/>
</dbReference>
<dbReference type="SMART" id="SM00042">
    <property type="entry name" value="CUB"/>
    <property type="match status" value="2"/>
</dbReference>
<feature type="domain" description="ZP" evidence="7">
    <location>
        <begin position="237"/>
        <end position="481"/>
    </location>
</feature>
<evidence type="ECO:0008006" key="10">
    <source>
        <dbReference type="Google" id="ProtNLM"/>
    </source>
</evidence>